<sequence>MELDWEGAGYHGFPGGDASEDEADAWSGFEQVLARAKQGDFSGVGQLPAIYEEADWMLGAACAELMGDIGDRRVLESLHPAVTAILDPTYSVDLGRTLAIAGHLSSVPVLLEALVKLADFEDAPALVQMLSVMLEPEPGALGDIGRLDDVEAYADHVRRQAAVVAARTGSPDAVVMFGDVFSVERLVAVMRQRLAEGGRFDPYWRHRFEATTGVDCSGFYEDGILQPLQALAVIEEFEDLGGTGRYEPGRRYFFGHVLPD</sequence>
<keyword evidence="3" id="KW-1185">Reference proteome</keyword>
<name>A0A1W6L8U0_9BURK</name>
<dbReference type="EMBL" id="CP015118">
    <property type="protein sequence ID" value="ARN20642.1"/>
    <property type="molecule type" value="Genomic_DNA"/>
</dbReference>
<proteinExistence type="predicted"/>
<feature type="region of interest" description="Disordered" evidence="1">
    <location>
        <begin position="1"/>
        <end position="22"/>
    </location>
</feature>
<evidence type="ECO:0000313" key="2">
    <source>
        <dbReference type="EMBL" id="ARN20642.1"/>
    </source>
</evidence>
<protein>
    <submittedName>
        <fullName evidence="2">Uncharacterized protein</fullName>
    </submittedName>
</protein>
<reference evidence="2 3" key="1">
    <citation type="submission" date="2016-04" db="EMBL/GenBank/DDBJ databases">
        <title>Complete genome sequence of natural rubber-degrading, novel Gram-negative bacterium, Rhizobacter gummiphilus strain NS21.</title>
        <authorList>
            <person name="Tabata M."/>
            <person name="Kasai D."/>
            <person name="Fukuda M."/>
        </authorList>
    </citation>
    <scope>NUCLEOTIDE SEQUENCE [LARGE SCALE GENOMIC DNA]</scope>
    <source>
        <strain evidence="2 3">NS21</strain>
    </source>
</reference>
<organism evidence="2 3">
    <name type="scientific">Piscinibacter gummiphilus</name>
    <dbReference type="NCBI Taxonomy" id="946333"/>
    <lineage>
        <taxon>Bacteria</taxon>
        <taxon>Pseudomonadati</taxon>
        <taxon>Pseudomonadota</taxon>
        <taxon>Betaproteobacteria</taxon>
        <taxon>Burkholderiales</taxon>
        <taxon>Sphaerotilaceae</taxon>
        <taxon>Piscinibacter</taxon>
    </lineage>
</organism>
<dbReference type="KEGG" id="rgu:A4W93_12470"/>
<gene>
    <name evidence="2" type="ORF">A4W93_12470</name>
</gene>
<accession>A0A1W6L8U0</accession>
<dbReference type="Proteomes" id="UP000193427">
    <property type="component" value="Chromosome"/>
</dbReference>
<dbReference type="AlphaFoldDB" id="A0A1W6L8U0"/>
<evidence type="ECO:0000313" key="3">
    <source>
        <dbReference type="Proteomes" id="UP000193427"/>
    </source>
</evidence>
<evidence type="ECO:0000256" key="1">
    <source>
        <dbReference type="SAM" id="MobiDB-lite"/>
    </source>
</evidence>